<feature type="domain" description="C1q" evidence="4">
    <location>
        <begin position="63"/>
        <end position="203"/>
    </location>
</feature>
<organism evidence="5 6">
    <name type="scientific">Mytilus galloprovincialis</name>
    <name type="common">Mediterranean mussel</name>
    <dbReference type="NCBI Taxonomy" id="29158"/>
    <lineage>
        <taxon>Eukaryota</taxon>
        <taxon>Metazoa</taxon>
        <taxon>Spiralia</taxon>
        <taxon>Lophotrochozoa</taxon>
        <taxon>Mollusca</taxon>
        <taxon>Bivalvia</taxon>
        <taxon>Autobranchia</taxon>
        <taxon>Pteriomorphia</taxon>
        <taxon>Mytilida</taxon>
        <taxon>Mytiloidea</taxon>
        <taxon>Mytilidae</taxon>
        <taxon>Mytilinae</taxon>
        <taxon>Mytilus</taxon>
    </lineage>
</organism>
<name>A0A8B6CXN3_MYTGA</name>
<evidence type="ECO:0000259" key="4">
    <source>
        <dbReference type="PROSITE" id="PS50871"/>
    </source>
</evidence>
<dbReference type="InterPro" id="IPR008983">
    <property type="entry name" value="Tumour_necrosis_fac-like_dom"/>
</dbReference>
<dbReference type="InterPro" id="IPR050822">
    <property type="entry name" value="Cerebellin_Synaptic_Org"/>
</dbReference>
<dbReference type="AlphaFoldDB" id="A0A8B6CXN3"/>
<keyword evidence="3" id="KW-0732">Signal</keyword>
<dbReference type="SMART" id="SM00110">
    <property type="entry name" value="C1Q"/>
    <property type="match status" value="1"/>
</dbReference>
<evidence type="ECO:0000256" key="3">
    <source>
        <dbReference type="ARBA" id="ARBA00022729"/>
    </source>
</evidence>
<dbReference type="Gene3D" id="2.60.120.40">
    <property type="match status" value="1"/>
</dbReference>
<dbReference type="PRINTS" id="PR00007">
    <property type="entry name" value="COMPLEMNTC1Q"/>
</dbReference>
<accession>A0A8B6CXN3</accession>
<evidence type="ECO:0000256" key="2">
    <source>
        <dbReference type="ARBA" id="ARBA00022525"/>
    </source>
</evidence>
<dbReference type="SUPFAM" id="SSF49842">
    <property type="entry name" value="TNF-like"/>
    <property type="match status" value="1"/>
</dbReference>
<keyword evidence="6" id="KW-1185">Reference proteome</keyword>
<dbReference type="GO" id="GO:0005576">
    <property type="term" value="C:extracellular region"/>
    <property type="evidence" value="ECO:0007669"/>
    <property type="project" value="UniProtKB-SubCell"/>
</dbReference>
<dbReference type="InterPro" id="IPR001073">
    <property type="entry name" value="C1q_dom"/>
</dbReference>
<gene>
    <name evidence="5" type="ORF">MGAL_10B010606</name>
</gene>
<evidence type="ECO:0000256" key="1">
    <source>
        <dbReference type="ARBA" id="ARBA00004613"/>
    </source>
</evidence>
<dbReference type="PANTHER" id="PTHR22923:SF116">
    <property type="entry name" value="C1Q DOMAIN-CONTAINING PROTEIN"/>
    <property type="match status" value="1"/>
</dbReference>
<proteinExistence type="predicted"/>
<dbReference type="PANTHER" id="PTHR22923">
    <property type="entry name" value="CEREBELLIN-RELATED"/>
    <property type="match status" value="1"/>
</dbReference>
<comment type="caution">
    <text evidence="5">The sequence shown here is derived from an EMBL/GenBank/DDBJ whole genome shotgun (WGS) entry which is preliminary data.</text>
</comment>
<keyword evidence="2" id="KW-0964">Secreted</keyword>
<dbReference type="Proteomes" id="UP000596742">
    <property type="component" value="Unassembled WGS sequence"/>
</dbReference>
<sequence>MLDLLLKAMDCKLITFLVLCFGLCAANDIGNVIYELKSLKERVNKLETLTENLLNGHVKRLDPSYPNVAFDAVLSKNYVHGEQDFVLKFDQVLTNVGNAYNSATGTFTAPLPGTYLFSWNIRSGYVSSIVAKLMVNGTPMQATHTDSSLDKSNGFEAHSSKTAIINLQQNDRVYIENFPHRGQIHSDANGHTGFVGTLLFQSE</sequence>
<dbReference type="EMBL" id="UYJE01002411">
    <property type="protein sequence ID" value="VDI10552.1"/>
    <property type="molecule type" value="Genomic_DNA"/>
</dbReference>
<reference evidence="5" key="1">
    <citation type="submission" date="2018-11" db="EMBL/GenBank/DDBJ databases">
        <authorList>
            <person name="Alioto T."/>
            <person name="Alioto T."/>
        </authorList>
    </citation>
    <scope>NUCLEOTIDE SEQUENCE</scope>
</reference>
<dbReference type="PROSITE" id="PS50871">
    <property type="entry name" value="C1Q"/>
    <property type="match status" value="1"/>
</dbReference>
<protein>
    <recommendedName>
        <fullName evidence="4">C1q domain-containing protein</fullName>
    </recommendedName>
</protein>
<evidence type="ECO:0000313" key="6">
    <source>
        <dbReference type="Proteomes" id="UP000596742"/>
    </source>
</evidence>
<evidence type="ECO:0000313" key="5">
    <source>
        <dbReference type="EMBL" id="VDI10552.1"/>
    </source>
</evidence>
<comment type="subcellular location">
    <subcellularLocation>
        <location evidence="1">Secreted</location>
    </subcellularLocation>
</comment>
<dbReference type="Pfam" id="PF00386">
    <property type="entry name" value="C1q"/>
    <property type="match status" value="1"/>
</dbReference>
<dbReference type="OrthoDB" id="6066467at2759"/>